<sequence>MEESQQISRERSVIFSIYLVAVFLNAFVDLGHKIIIQNTIFMIYGEQQQIILTAIVNAMILVPFILLFTLSGHLSDKFAKTSVMRFSAFSAVIITLGITYCYYNGLYKTAFGFTLLLATQSAIYSPAKMGYIKECLSKAGLSRGNALHSSVVLIAILLGTVFFSYLFEAFLGTMQASSPEEILMKIAPVGWVLVGLSTVEFLATLGTRFYPTKLISAQFSIPKLISFKYLASNFKAMRSNEIVWYSILGTAIFWGMSQNLVAVIPAHAKVNFGVESPLVVNAMLASSVIGIMIGAFLSGRKSLNFIRINNIYTGSILITVCAILVPVISSLTFIPNSTALILVTSVILLFGVGAGMMIVPLNALMQAHSPEDGLGSMLAGKNWLQNIAMISLLIFTVILANLSFGSEFILYFNAFIAVAGFSIVLKKLKAIL</sequence>
<dbReference type="PANTHER" id="PTHR43266:SF2">
    <property type="entry name" value="MAJOR FACILITATOR SUPERFAMILY (MFS) PROFILE DOMAIN-CONTAINING PROTEIN"/>
    <property type="match status" value="1"/>
</dbReference>
<gene>
    <name evidence="8" type="ORF">W908_00350</name>
</gene>
<keyword evidence="2" id="KW-0813">Transport</keyword>
<dbReference type="Proteomes" id="UP000068905">
    <property type="component" value="Chromosome"/>
</dbReference>
<evidence type="ECO:0000256" key="4">
    <source>
        <dbReference type="ARBA" id="ARBA00022692"/>
    </source>
</evidence>
<evidence type="ECO:0000256" key="6">
    <source>
        <dbReference type="ARBA" id="ARBA00023136"/>
    </source>
</evidence>
<dbReference type="EMBL" id="CP006911">
    <property type="protein sequence ID" value="ALE01193.1"/>
    <property type="molecule type" value="Genomic_DNA"/>
</dbReference>
<reference evidence="8 9" key="1">
    <citation type="journal article" date="2015" name="Genome Announc.">
        <title>Genome Sequence of 'Candidatus Thioglobus singularis' Strain PS1, a Mixotroph from the SUP05 Clade of Marine Gammaproteobacteria.</title>
        <authorList>
            <person name="Marshall K.T."/>
            <person name="Morris R.M."/>
        </authorList>
    </citation>
    <scope>NUCLEOTIDE SEQUENCE [LARGE SCALE GENOMIC DNA]</scope>
    <source>
        <strain evidence="8 9">PS1</strain>
    </source>
</reference>
<dbReference type="OrthoDB" id="9803968at2"/>
<feature type="transmembrane region" description="Helical" evidence="7">
    <location>
        <begin position="186"/>
        <end position="205"/>
    </location>
</feature>
<keyword evidence="6 7" id="KW-0472">Membrane</keyword>
<dbReference type="GO" id="GO:0005886">
    <property type="term" value="C:plasma membrane"/>
    <property type="evidence" value="ECO:0007669"/>
    <property type="project" value="UniProtKB-SubCell"/>
</dbReference>
<evidence type="ECO:0000256" key="5">
    <source>
        <dbReference type="ARBA" id="ARBA00022989"/>
    </source>
</evidence>
<proteinExistence type="predicted"/>
<dbReference type="AlphaFoldDB" id="A0A0M4LE13"/>
<evidence type="ECO:0000256" key="7">
    <source>
        <dbReference type="SAM" id="Phobius"/>
    </source>
</evidence>
<dbReference type="STRING" id="1125411.W908_00350"/>
<dbReference type="InterPro" id="IPR036259">
    <property type="entry name" value="MFS_trans_sf"/>
</dbReference>
<dbReference type="Gene3D" id="1.20.1250.20">
    <property type="entry name" value="MFS general substrate transporter like domains"/>
    <property type="match status" value="1"/>
</dbReference>
<protein>
    <submittedName>
        <fullName evidence="8">MFS transporter</fullName>
    </submittedName>
</protein>
<evidence type="ECO:0000313" key="9">
    <source>
        <dbReference type="Proteomes" id="UP000068905"/>
    </source>
</evidence>
<dbReference type="Pfam" id="PF07690">
    <property type="entry name" value="MFS_1"/>
    <property type="match status" value="1"/>
</dbReference>
<dbReference type="GO" id="GO:0022857">
    <property type="term" value="F:transmembrane transporter activity"/>
    <property type="evidence" value="ECO:0007669"/>
    <property type="project" value="InterPro"/>
</dbReference>
<evidence type="ECO:0000256" key="2">
    <source>
        <dbReference type="ARBA" id="ARBA00022448"/>
    </source>
</evidence>
<dbReference type="InterPro" id="IPR011701">
    <property type="entry name" value="MFS"/>
</dbReference>
<dbReference type="RefSeq" id="WP_053819485.1">
    <property type="nucleotide sequence ID" value="NZ_CP006911.1"/>
</dbReference>
<feature type="transmembrane region" description="Helical" evidence="7">
    <location>
        <begin position="106"/>
        <end position="125"/>
    </location>
</feature>
<name>A0A0M4LE13_9GAMM</name>
<comment type="subcellular location">
    <subcellularLocation>
        <location evidence="1">Cell membrane</location>
        <topology evidence="1">Multi-pass membrane protein</topology>
    </subcellularLocation>
</comment>
<keyword evidence="9" id="KW-1185">Reference proteome</keyword>
<keyword evidence="3" id="KW-1003">Cell membrane</keyword>
<organism evidence="8 9">
    <name type="scientific">Candidatus Pseudothioglobus singularis PS1</name>
    <dbReference type="NCBI Taxonomy" id="1125411"/>
    <lineage>
        <taxon>Bacteria</taxon>
        <taxon>Pseudomonadati</taxon>
        <taxon>Pseudomonadota</taxon>
        <taxon>Gammaproteobacteria</taxon>
        <taxon>Candidatus Pseudothioglobaceae</taxon>
        <taxon>Candidatus Pseudothioglobus</taxon>
    </lineage>
</organism>
<keyword evidence="5 7" id="KW-1133">Transmembrane helix</keyword>
<feature type="transmembrane region" description="Helical" evidence="7">
    <location>
        <begin position="340"/>
        <end position="363"/>
    </location>
</feature>
<feature type="transmembrane region" description="Helical" evidence="7">
    <location>
        <begin position="50"/>
        <end position="70"/>
    </location>
</feature>
<keyword evidence="4 7" id="KW-0812">Transmembrane</keyword>
<feature type="transmembrane region" description="Helical" evidence="7">
    <location>
        <begin position="146"/>
        <end position="166"/>
    </location>
</feature>
<feature type="transmembrane region" description="Helical" evidence="7">
    <location>
        <begin position="408"/>
        <end position="425"/>
    </location>
</feature>
<feature type="transmembrane region" description="Helical" evidence="7">
    <location>
        <begin position="82"/>
        <end position="100"/>
    </location>
</feature>
<evidence type="ECO:0000313" key="8">
    <source>
        <dbReference type="EMBL" id="ALE01193.1"/>
    </source>
</evidence>
<feature type="transmembrane region" description="Helical" evidence="7">
    <location>
        <begin position="242"/>
        <end position="266"/>
    </location>
</feature>
<dbReference type="KEGG" id="tsn:W908_00350"/>
<evidence type="ECO:0000256" key="1">
    <source>
        <dbReference type="ARBA" id="ARBA00004651"/>
    </source>
</evidence>
<dbReference type="SUPFAM" id="SSF103473">
    <property type="entry name" value="MFS general substrate transporter"/>
    <property type="match status" value="1"/>
</dbReference>
<feature type="transmembrane region" description="Helical" evidence="7">
    <location>
        <begin position="278"/>
        <end position="299"/>
    </location>
</feature>
<evidence type="ECO:0000256" key="3">
    <source>
        <dbReference type="ARBA" id="ARBA00022475"/>
    </source>
</evidence>
<accession>A0A0M4LE13</accession>
<feature type="transmembrane region" description="Helical" evidence="7">
    <location>
        <begin position="383"/>
        <end position="402"/>
    </location>
</feature>
<feature type="transmembrane region" description="Helical" evidence="7">
    <location>
        <begin position="12"/>
        <end position="30"/>
    </location>
</feature>
<dbReference type="PANTHER" id="PTHR43266">
    <property type="entry name" value="MACROLIDE-EFFLUX PROTEIN"/>
    <property type="match status" value="1"/>
</dbReference>
<feature type="transmembrane region" description="Helical" evidence="7">
    <location>
        <begin position="311"/>
        <end position="334"/>
    </location>
</feature>